<reference evidence="2" key="1">
    <citation type="journal article" date="2022" name="bioRxiv">
        <title>Sequencing and chromosome-scale assembly of the giantPleurodeles waltlgenome.</title>
        <authorList>
            <person name="Brown T."/>
            <person name="Elewa A."/>
            <person name="Iarovenko S."/>
            <person name="Subramanian E."/>
            <person name="Araus A.J."/>
            <person name="Petzold A."/>
            <person name="Susuki M."/>
            <person name="Suzuki K.-i.T."/>
            <person name="Hayashi T."/>
            <person name="Toyoda A."/>
            <person name="Oliveira C."/>
            <person name="Osipova E."/>
            <person name="Leigh N.D."/>
            <person name="Simon A."/>
            <person name="Yun M.H."/>
        </authorList>
    </citation>
    <scope>NUCLEOTIDE SEQUENCE</scope>
    <source>
        <strain evidence="2">20211129_DDA</strain>
        <tissue evidence="2">Liver</tissue>
    </source>
</reference>
<dbReference type="EMBL" id="JANPWB010000009">
    <property type="protein sequence ID" value="KAJ1149327.1"/>
    <property type="molecule type" value="Genomic_DNA"/>
</dbReference>
<protein>
    <submittedName>
        <fullName evidence="2">Uncharacterized protein</fullName>
    </submittedName>
</protein>
<comment type="caution">
    <text evidence="2">The sequence shown here is derived from an EMBL/GenBank/DDBJ whole genome shotgun (WGS) entry which is preliminary data.</text>
</comment>
<dbReference type="AlphaFoldDB" id="A0AAV7RCG2"/>
<organism evidence="2 3">
    <name type="scientific">Pleurodeles waltl</name>
    <name type="common">Iberian ribbed newt</name>
    <dbReference type="NCBI Taxonomy" id="8319"/>
    <lineage>
        <taxon>Eukaryota</taxon>
        <taxon>Metazoa</taxon>
        <taxon>Chordata</taxon>
        <taxon>Craniata</taxon>
        <taxon>Vertebrata</taxon>
        <taxon>Euteleostomi</taxon>
        <taxon>Amphibia</taxon>
        <taxon>Batrachia</taxon>
        <taxon>Caudata</taxon>
        <taxon>Salamandroidea</taxon>
        <taxon>Salamandridae</taxon>
        <taxon>Pleurodelinae</taxon>
        <taxon>Pleurodeles</taxon>
    </lineage>
</organism>
<evidence type="ECO:0000313" key="3">
    <source>
        <dbReference type="Proteomes" id="UP001066276"/>
    </source>
</evidence>
<gene>
    <name evidence="2" type="ORF">NDU88_002137</name>
</gene>
<feature type="region of interest" description="Disordered" evidence="1">
    <location>
        <begin position="61"/>
        <end position="85"/>
    </location>
</feature>
<keyword evidence="3" id="KW-1185">Reference proteome</keyword>
<dbReference type="Proteomes" id="UP001066276">
    <property type="component" value="Chromosome 5"/>
</dbReference>
<evidence type="ECO:0000256" key="1">
    <source>
        <dbReference type="SAM" id="MobiDB-lite"/>
    </source>
</evidence>
<proteinExistence type="predicted"/>
<feature type="compositionally biased region" description="Polar residues" evidence="1">
    <location>
        <begin position="1"/>
        <end position="12"/>
    </location>
</feature>
<sequence length="85" mass="9464">MQTSRSSGQINYTWGPAKSHHRHSPRATEAECTAEIWSACSSAGRLVVAYNLRAFNGKRSQYKGGCEQKDARPAQRHRNTGTDSR</sequence>
<name>A0AAV7RCG2_PLEWA</name>
<feature type="region of interest" description="Disordered" evidence="1">
    <location>
        <begin position="1"/>
        <end position="26"/>
    </location>
</feature>
<accession>A0AAV7RCG2</accession>
<evidence type="ECO:0000313" key="2">
    <source>
        <dbReference type="EMBL" id="KAJ1149327.1"/>
    </source>
</evidence>